<accession>A0ABW3PP31</accession>
<evidence type="ECO:0000313" key="4">
    <source>
        <dbReference type="EMBL" id="MFD1126686.1"/>
    </source>
</evidence>
<organism evidence="4 5">
    <name type="scientific">Paenibacillus provencensis</name>
    <dbReference type="NCBI Taxonomy" id="441151"/>
    <lineage>
        <taxon>Bacteria</taxon>
        <taxon>Bacillati</taxon>
        <taxon>Bacillota</taxon>
        <taxon>Bacilli</taxon>
        <taxon>Bacillales</taxon>
        <taxon>Paenibacillaceae</taxon>
        <taxon>Paenibacillus</taxon>
    </lineage>
</organism>
<evidence type="ECO:0000256" key="1">
    <source>
        <dbReference type="SAM" id="MobiDB-lite"/>
    </source>
</evidence>
<feature type="compositionally biased region" description="Polar residues" evidence="1">
    <location>
        <begin position="269"/>
        <end position="280"/>
    </location>
</feature>
<dbReference type="EMBL" id="JBHTKX010000001">
    <property type="protein sequence ID" value="MFD1126686.1"/>
    <property type="molecule type" value="Genomic_DNA"/>
</dbReference>
<feature type="transmembrane region" description="Helical" evidence="2">
    <location>
        <begin position="113"/>
        <end position="134"/>
    </location>
</feature>
<keyword evidence="5" id="KW-1185">Reference proteome</keyword>
<comment type="caution">
    <text evidence="4">The sequence shown here is derived from an EMBL/GenBank/DDBJ whole genome shotgun (WGS) entry which is preliminary data.</text>
</comment>
<dbReference type="InterPro" id="IPR027383">
    <property type="entry name" value="Znf_put"/>
</dbReference>
<name>A0ABW3PP31_9BACL</name>
<feature type="domain" description="Putative zinc-finger" evidence="3">
    <location>
        <begin position="3"/>
        <end position="36"/>
    </location>
</feature>
<feature type="compositionally biased region" description="Polar residues" evidence="1">
    <location>
        <begin position="209"/>
        <end position="260"/>
    </location>
</feature>
<dbReference type="Proteomes" id="UP001597169">
    <property type="component" value="Unassembled WGS sequence"/>
</dbReference>
<protein>
    <submittedName>
        <fullName evidence="4">Zf-HC2 domain-containing protein</fullName>
    </submittedName>
</protein>
<sequence>MKCQEVVESMHRYIDNDLNDKEKEQLFVHMKTCPSCSEKFQILKALSRDLEALPDVAPPFSLVDRIMPQLDALDRAKKEQGSTLQEMKKEPELTVLPGRPSTKASKGWMKSRVGRMIMGTAAAAVILGVAVYNYEPQQLDQAEVDSHLMRETEQESDPASGSGGHASQSEEADASEKPKEAAAEETEAAGTDTGETGSNKADTAPTEEVPSQSNSGNDNAQVTDPPVSYTNRAEPNASAQNNPEKPSSSAADSGKGTRNGNGEDKSESPSKSSTDQTPAPSSSSSSSSQPNTGNQTGNVQGAENNAEGQNDTSGQNSAGEQGSTDTGTFSIQSNSPSETSSAPGASELPGTGDESQIQSQGFRSMDLPGMVMTISPNWLSPDGKYLVEVKDAKLNVYQLDGANKEEKKLLQAIELKGTWIKGNWSEDSLKYSYELENEGKTTQHSYAVPVKSDGSTTAPTSTQNSSTPSSSKNTENAESNK</sequence>
<dbReference type="RefSeq" id="WP_251580788.1">
    <property type="nucleotide sequence ID" value="NZ_JBHTKX010000001.1"/>
</dbReference>
<feature type="region of interest" description="Disordered" evidence="1">
    <location>
        <begin position="148"/>
        <end position="364"/>
    </location>
</feature>
<feature type="region of interest" description="Disordered" evidence="1">
    <location>
        <begin position="440"/>
        <end position="481"/>
    </location>
</feature>
<gene>
    <name evidence="4" type="ORF">ACFQ3J_00675</name>
</gene>
<keyword evidence="2" id="KW-0812">Transmembrane</keyword>
<dbReference type="Pfam" id="PF13490">
    <property type="entry name" value="zf-HC2"/>
    <property type="match status" value="1"/>
</dbReference>
<keyword evidence="2" id="KW-1133">Transmembrane helix</keyword>
<feature type="compositionally biased region" description="Polar residues" evidence="1">
    <location>
        <begin position="289"/>
        <end position="343"/>
    </location>
</feature>
<feature type="compositionally biased region" description="Low complexity" evidence="1">
    <location>
        <begin position="455"/>
        <end position="474"/>
    </location>
</feature>
<evidence type="ECO:0000259" key="3">
    <source>
        <dbReference type="Pfam" id="PF13490"/>
    </source>
</evidence>
<reference evidence="5" key="1">
    <citation type="journal article" date="2019" name="Int. J. Syst. Evol. Microbiol.">
        <title>The Global Catalogue of Microorganisms (GCM) 10K type strain sequencing project: providing services to taxonomists for standard genome sequencing and annotation.</title>
        <authorList>
            <consortium name="The Broad Institute Genomics Platform"/>
            <consortium name="The Broad Institute Genome Sequencing Center for Infectious Disease"/>
            <person name="Wu L."/>
            <person name="Ma J."/>
        </authorList>
    </citation>
    <scope>NUCLEOTIDE SEQUENCE [LARGE SCALE GENOMIC DNA]</scope>
    <source>
        <strain evidence="5">CCUG 53519</strain>
    </source>
</reference>
<feature type="compositionally biased region" description="Polar residues" evidence="1">
    <location>
        <begin position="353"/>
        <end position="362"/>
    </location>
</feature>
<proteinExistence type="predicted"/>
<evidence type="ECO:0000256" key="2">
    <source>
        <dbReference type="SAM" id="Phobius"/>
    </source>
</evidence>
<evidence type="ECO:0000313" key="5">
    <source>
        <dbReference type="Proteomes" id="UP001597169"/>
    </source>
</evidence>
<keyword evidence="2" id="KW-0472">Membrane</keyword>